<name>A0ABM1KQ14_GEKJA</name>
<feature type="domain" description="N-acetyltransferase" evidence="4">
    <location>
        <begin position="3"/>
        <end position="161"/>
    </location>
</feature>
<accession>A0ABM1KQ14</accession>
<evidence type="ECO:0000313" key="5">
    <source>
        <dbReference type="Proteomes" id="UP000694871"/>
    </source>
</evidence>
<dbReference type="SUPFAM" id="SSF55729">
    <property type="entry name" value="Acyl-CoA N-acyltransferases (Nat)"/>
    <property type="match status" value="1"/>
</dbReference>
<dbReference type="Proteomes" id="UP000694871">
    <property type="component" value="Unplaced"/>
</dbReference>
<dbReference type="InterPro" id="IPR000182">
    <property type="entry name" value="GNAT_dom"/>
</dbReference>
<dbReference type="Gene3D" id="3.40.630.30">
    <property type="match status" value="1"/>
</dbReference>
<dbReference type="Pfam" id="PF00583">
    <property type="entry name" value="Acetyltransf_1"/>
    <property type="match status" value="1"/>
</dbReference>
<dbReference type="CDD" id="cd04301">
    <property type="entry name" value="NAT_SF"/>
    <property type="match status" value="1"/>
</dbReference>
<comment type="similarity">
    <text evidence="1">Belongs to the acetyltransferase family.</text>
</comment>
<evidence type="ECO:0000259" key="4">
    <source>
        <dbReference type="PROSITE" id="PS51186"/>
    </source>
</evidence>
<dbReference type="RefSeq" id="XP_015275801.1">
    <property type="nucleotide sequence ID" value="XM_015420315.1"/>
</dbReference>
<gene>
    <name evidence="6" type="primary">LOC107118075</name>
</gene>
<evidence type="ECO:0000256" key="1">
    <source>
        <dbReference type="ARBA" id="ARBA00008694"/>
    </source>
</evidence>
<dbReference type="GeneID" id="107118075"/>
<proteinExistence type="inferred from homology"/>
<dbReference type="PROSITE" id="PS51186">
    <property type="entry name" value="GNAT"/>
    <property type="match status" value="1"/>
</dbReference>
<dbReference type="InterPro" id="IPR051016">
    <property type="entry name" value="Diverse_Substrate_AcTransf"/>
</dbReference>
<keyword evidence="5" id="KW-1185">Reference proteome</keyword>
<organism evidence="5 6">
    <name type="scientific">Gekko japonicus</name>
    <name type="common">Schlegel's Japanese gecko</name>
    <dbReference type="NCBI Taxonomy" id="146911"/>
    <lineage>
        <taxon>Eukaryota</taxon>
        <taxon>Metazoa</taxon>
        <taxon>Chordata</taxon>
        <taxon>Craniata</taxon>
        <taxon>Vertebrata</taxon>
        <taxon>Euteleostomi</taxon>
        <taxon>Lepidosauria</taxon>
        <taxon>Squamata</taxon>
        <taxon>Bifurcata</taxon>
        <taxon>Gekkota</taxon>
        <taxon>Gekkonidae</taxon>
        <taxon>Gekkoninae</taxon>
        <taxon>Gekko</taxon>
    </lineage>
</organism>
<sequence length="172" mass="19394">MSYIIRPWALKDLKAVVRLIRESASLHKALDQVKTTPEMLRDDGFREDATFGSLVAEVPPEQRSKEGDTIVGYQFHYLTYCTWDGHILFGEDLYVLPGFRGKGIGSSLLAKAAKIALAKGCSQIRFISANWNQPATDFYTKLGALNVTVQDNWNLCSIEREQIQKLVEQGRK</sequence>
<evidence type="ECO:0000256" key="3">
    <source>
        <dbReference type="ARBA" id="ARBA00023315"/>
    </source>
</evidence>
<evidence type="ECO:0000313" key="6">
    <source>
        <dbReference type="RefSeq" id="XP_015275801.1"/>
    </source>
</evidence>
<keyword evidence="2" id="KW-0808">Transferase</keyword>
<reference evidence="6" key="1">
    <citation type="submission" date="2025-08" db="UniProtKB">
        <authorList>
            <consortium name="RefSeq"/>
        </authorList>
    </citation>
    <scope>IDENTIFICATION</scope>
</reference>
<dbReference type="InterPro" id="IPR016181">
    <property type="entry name" value="Acyl_CoA_acyltransferase"/>
</dbReference>
<dbReference type="PANTHER" id="PTHR10545:SF51">
    <property type="entry name" value="THIALYSINE N-EPSILON-ACETYLTRANSFERASE"/>
    <property type="match status" value="1"/>
</dbReference>
<protein>
    <submittedName>
        <fullName evidence="6">Diamine acetyltransferase 2-like</fullName>
    </submittedName>
</protein>
<dbReference type="PANTHER" id="PTHR10545">
    <property type="entry name" value="DIAMINE N-ACETYLTRANSFERASE"/>
    <property type="match status" value="1"/>
</dbReference>
<keyword evidence="3" id="KW-0012">Acyltransferase</keyword>
<evidence type="ECO:0000256" key="2">
    <source>
        <dbReference type="ARBA" id="ARBA00022679"/>
    </source>
</evidence>